<protein>
    <recommendedName>
        <fullName evidence="8">N-(5'-phosphoribosyl)anthranilate isomerase</fullName>
        <shortName evidence="8">PRAI</shortName>
        <ecNumber evidence="8">5.3.1.24</ecNumber>
    </recommendedName>
</protein>
<organism evidence="11 12">
    <name type="scientific">Vulcanisaeta souniana JCM 11219</name>
    <dbReference type="NCBI Taxonomy" id="1293586"/>
    <lineage>
        <taxon>Archaea</taxon>
        <taxon>Thermoproteota</taxon>
        <taxon>Thermoprotei</taxon>
        <taxon>Thermoproteales</taxon>
        <taxon>Thermoproteaceae</taxon>
        <taxon>Vulcanisaeta</taxon>
    </lineage>
</organism>
<dbReference type="RefSeq" id="WP_188602924.1">
    <property type="nucleotide sequence ID" value="NZ_AP026830.1"/>
</dbReference>
<dbReference type="OrthoDB" id="27513at2157"/>
<dbReference type="PANTHER" id="PTHR42894:SF1">
    <property type="entry name" value="N-(5'-PHOSPHORIBOSYL)ANTHRANILATE ISOMERASE"/>
    <property type="match status" value="1"/>
</dbReference>
<evidence type="ECO:0000313" key="12">
    <source>
        <dbReference type="Proteomes" id="UP000657075"/>
    </source>
</evidence>
<evidence type="ECO:0000313" key="10">
    <source>
        <dbReference type="EMBL" id="BDR92354.1"/>
    </source>
</evidence>
<feature type="domain" description="N-(5'phosphoribosyl) anthranilate isomerase (PRAI)" evidence="9">
    <location>
        <begin position="5"/>
        <end position="208"/>
    </location>
</feature>
<dbReference type="GO" id="GO:0004640">
    <property type="term" value="F:phosphoribosylanthranilate isomerase activity"/>
    <property type="evidence" value="ECO:0007669"/>
    <property type="project" value="UniProtKB-UniRule"/>
</dbReference>
<dbReference type="Gene3D" id="3.20.20.70">
    <property type="entry name" value="Aldolase class I"/>
    <property type="match status" value="1"/>
</dbReference>
<evidence type="ECO:0000256" key="4">
    <source>
        <dbReference type="ARBA" id="ARBA00022605"/>
    </source>
</evidence>
<dbReference type="CDD" id="cd00405">
    <property type="entry name" value="PRAI"/>
    <property type="match status" value="1"/>
</dbReference>
<gene>
    <name evidence="8" type="primary">trpF</name>
    <name evidence="11" type="ORF">GCM10007112_09650</name>
    <name evidence="10" type="ORF">Vsou_14470</name>
</gene>
<name>A0A830E6J4_9CREN</name>
<dbReference type="Pfam" id="PF00697">
    <property type="entry name" value="PRAI"/>
    <property type="match status" value="1"/>
</dbReference>
<dbReference type="GeneID" id="76206995"/>
<evidence type="ECO:0000313" key="11">
    <source>
        <dbReference type="EMBL" id="GGI74928.1"/>
    </source>
</evidence>
<evidence type="ECO:0000259" key="9">
    <source>
        <dbReference type="Pfam" id="PF00697"/>
    </source>
</evidence>
<evidence type="ECO:0000256" key="2">
    <source>
        <dbReference type="ARBA" id="ARBA00004664"/>
    </source>
</evidence>
<accession>A0A830E6J4</accession>
<evidence type="ECO:0000256" key="5">
    <source>
        <dbReference type="ARBA" id="ARBA00022822"/>
    </source>
</evidence>
<keyword evidence="5 8" id="KW-0822">Tryptophan biosynthesis</keyword>
<comment type="pathway">
    <text evidence="2 8">Amino-acid biosynthesis; L-tryptophan biosynthesis; L-tryptophan from chorismate: step 3/5.</text>
</comment>
<keyword evidence="6 8" id="KW-0057">Aromatic amino acid biosynthesis</keyword>
<dbReference type="EC" id="5.3.1.24" evidence="8"/>
<reference evidence="10" key="4">
    <citation type="journal article" date="2023" name="Microbiol. Resour. Announc.">
        <title>Complete Genome Sequence of Vulcanisaeta souniana Strain IC-059, a Hyperthermophilic Archaeon Isolated from Hot Spring Water in Japan.</title>
        <authorList>
            <person name="Kato S."/>
            <person name="Itoh T."/>
            <person name="Wu L."/>
            <person name="Ma J."/>
            <person name="Ohkuma M."/>
        </authorList>
    </citation>
    <scope>NUCLEOTIDE SEQUENCE</scope>
    <source>
        <strain evidence="10">JCM 11219</strain>
    </source>
</reference>
<dbReference type="HAMAP" id="MF_00135">
    <property type="entry name" value="PRAI"/>
    <property type="match status" value="1"/>
</dbReference>
<evidence type="ECO:0000256" key="3">
    <source>
        <dbReference type="ARBA" id="ARBA00007571"/>
    </source>
</evidence>
<proteinExistence type="inferred from homology"/>
<evidence type="ECO:0000256" key="1">
    <source>
        <dbReference type="ARBA" id="ARBA00001164"/>
    </source>
</evidence>
<reference evidence="11" key="1">
    <citation type="journal article" date="2014" name="Int. J. Syst. Evol. Microbiol.">
        <title>Complete genome sequence of Corynebacterium casei LMG S-19264T (=DSM 44701T), isolated from a smear-ripened cheese.</title>
        <authorList>
            <consortium name="US DOE Joint Genome Institute (JGI-PGF)"/>
            <person name="Walter F."/>
            <person name="Albersmeier A."/>
            <person name="Kalinowski J."/>
            <person name="Ruckert C."/>
        </authorList>
    </citation>
    <scope>NUCLEOTIDE SEQUENCE</scope>
    <source>
        <strain evidence="11">JCM 11219</strain>
    </source>
</reference>
<keyword evidence="13" id="KW-1185">Reference proteome</keyword>
<reference evidence="11" key="2">
    <citation type="submission" date="2020-09" db="EMBL/GenBank/DDBJ databases">
        <authorList>
            <person name="Sun Q."/>
            <person name="Ohkuma M."/>
        </authorList>
    </citation>
    <scope>NUCLEOTIDE SEQUENCE</scope>
    <source>
        <strain evidence="11">JCM 11219</strain>
    </source>
</reference>
<evidence type="ECO:0000256" key="7">
    <source>
        <dbReference type="ARBA" id="ARBA00023235"/>
    </source>
</evidence>
<dbReference type="InterPro" id="IPR013785">
    <property type="entry name" value="Aldolase_TIM"/>
</dbReference>
<keyword evidence="7 8" id="KW-0413">Isomerase</keyword>
<evidence type="ECO:0000256" key="6">
    <source>
        <dbReference type="ARBA" id="ARBA00023141"/>
    </source>
</evidence>
<comment type="catalytic activity">
    <reaction evidence="1 8">
        <text>N-(5-phospho-beta-D-ribosyl)anthranilate = 1-(2-carboxyphenylamino)-1-deoxy-D-ribulose 5-phosphate</text>
        <dbReference type="Rhea" id="RHEA:21540"/>
        <dbReference type="ChEBI" id="CHEBI:18277"/>
        <dbReference type="ChEBI" id="CHEBI:58613"/>
        <dbReference type="EC" id="5.3.1.24"/>
    </reaction>
</comment>
<reference evidence="13" key="3">
    <citation type="submission" date="2022-09" db="EMBL/GenBank/DDBJ databases">
        <title>Complete genome sequence of Vulcanisaeta souniana.</title>
        <authorList>
            <person name="Kato S."/>
            <person name="Itoh T."/>
            <person name="Ohkuma M."/>
        </authorList>
    </citation>
    <scope>NUCLEOTIDE SEQUENCE [LARGE SCALE GENOMIC DNA]</scope>
    <source>
        <strain evidence="13">JCM 11219</strain>
    </source>
</reference>
<dbReference type="InterPro" id="IPR011060">
    <property type="entry name" value="RibuloseP-bd_barrel"/>
</dbReference>
<dbReference type="EMBL" id="BMNM01000003">
    <property type="protein sequence ID" value="GGI74928.1"/>
    <property type="molecule type" value="Genomic_DNA"/>
</dbReference>
<keyword evidence="4 8" id="KW-0028">Amino-acid biosynthesis</keyword>
<dbReference type="PANTHER" id="PTHR42894">
    <property type="entry name" value="N-(5'-PHOSPHORIBOSYL)ANTHRANILATE ISOMERASE"/>
    <property type="match status" value="1"/>
</dbReference>
<dbReference type="InterPro" id="IPR001240">
    <property type="entry name" value="PRAI_dom"/>
</dbReference>
<sequence length="215" mass="23244">MTLLKICGVTNQRDAVMASKYADYIGMIVHSTVPTPRLVDRSKAKEIINAVRGVRTVGVVEGLDMASAIKLVGELGFDVVQYHGNATITKEIIDLLNQFGARLAPAVAYVGDDSIIDRALEMTSRSYIEYVLIDAPKVGFRTYEHGLKIPLSVVMKVGGIPRVGVAGGINTGNISIVARFRPYLVDVSSGVERGPGLKDEELVRKIAEVVKGVQY</sequence>
<evidence type="ECO:0000313" key="13">
    <source>
        <dbReference type="Proteomes" id="UP001060771"/>
    </source>
</evidence>
<dbReference type="EMBL" id="AP026830">
    <property type="protein sequence ID" value="BDR92354.1"/>
    <property type="molecule type" value="Genomic_DNA"/>
</dbReference>
<dbReference type="InterPro" id="IPR044643">
    <property type="entry name" value="TrpF_fam"/>
</dbReference>
<dbReference type="GO" id="GO:0000162">
    <property type="term" value="P:L-tryptophan biosynthetic process"/>
    <property type="evidence" value="ECO:0007669"/>
    <property type="project" value="UniProtKB-UniRule"/>
</dbReference>
<dbReference type="SUPFAM" id="SSF51366">
    <property type="entry name" value="Ribulose-phoshate binding barrel"/>
    <property type="match status" value="1"/>
</dbReference>
<dbReference type="Proteomes" id="UP001060771">
    <property type="component" value="Chromosome"/>
</dbReference>
<comment type="similarity">
    <text evidence="3 8">Belongs to the TrpF family.</text>
</comment>
<evidence type="ECO:0000256" key="8">
    <source>
        <dbReference type="HAMAP-Rule" id="MF_00135"/>
    </source>
</evidence>
<dbReference type="UniPathway" id="UPA00035">
    <property type="reaction ID" value="UER00042"/>
</dbReference>
<dbReference type="AlphaFoldDB" id="A0A830E6J4"/>
<dbReference type="Proteomes" id="UP000657075">
    <property type="component" value="Unassembled WGS sequence"/>
</dbReference>